<feature type="transmembrane region" description="Helical" evidence="1">
    <location>
        <begin position="43"/>
        <end position="64"/>
    </location>
</feature>
<organism evidence="4">
    <name type="scientific">uncultured Mycobacterium sp</name>
    <dbReference type="NCBI Taxonomy" id="171292"/>
    <lineage>
        <taxon>Bacteria</taxon>
        <taxon>Bacillati</taxon>
        <taxon>Actinomycetota</taxon>
        <taxon>Actinomycetes</taxon>
        <taxon>Mycobacteriales</taxon>
        <taxon>Mycobacteriaceae</taxon>
        <taxon>Mycobacterium</taxon>
        <taxon>environmental samples</taxon>
    </lineage>
</organism>
<feature type="domain" description="Mce/MlaD" evidence="2">
    <location>
        <begin position="71"/>
        <end position="145"/>
    </location>
</feature>
<dbReference type="NCBIfam" id="TIGR00996">
    <property type="entry name" value="Mtu_fam_mce"/>
    <property type="match status" value="1"/>
</dbReference>
<proteinExistence type="predicted"/>
<feature type="domain" description="Mammalian cell entry C-terminal" evidence="3">
    <location>
        <begin position="150"/>
        <end position="360"/>
    </location>
</feature>
<keyword evidence="1" id="KW-1133">Transmembrane helix</keyword>
<dbReference type="Pfam" id="PF11887">
    <property type="entry name" value="Mce4_CUP1"/>
    <property type="match status" value="1"/>
</dbReference>
<dbReference type="InterPro" id="IPR005693">
    <property type="entry name" value="Mce"/>
</dbReference>
<evidence type="ECO:0000259" key="3">
    <source>
        <dbReference type="Pfam" id="PF11887"/>
    </source>
</evidence>
<dbReference type="InterPro" id="IPR003399">
    <property type="entry name" value="Mce/MlaD"/>
</dbReference>
<dbReference type="InterPro" id="IPR052336">
    <property type="entry name" value="MlaD_Phospholipid_Transporter"/>
</dbReference>
<dbReference type="AlphaFoldDB" id="A0A1Y5P6I7"/>
<evidence type="ECO:0000259" key="2">
    <source>
        <dbReference type="Pfam" id="PF02470"/>
    </source>
</evidence>
<protein>
    <submittedName>
        <fullName evidence="4">Virulence factor Mce family protein</fullName>
    </submittedName>
</protein>
<dbReference type="InterPro" id="IPR024516">
    <property type="entry name" value="Mce_C"/>
</dbReference>
<name>A0A1Y5P6I7_9MYCO</name>
<dbReference type="GO" id="GO:0005576">
    <property type="term" value="C:extracellular region"/>
    <property type="evidence" value="ECO:0007669"/>
    <property type="project" value="TreeGrafter"/>
</dbReference>
<keyword evidence="1" id="KW-0812">Transmembrane</keyword>
<dbReference type="GO" id="GO:0051701">
    <property type="term" value="P:biological process involved in interaction with host"/>
    <property type="evidence" value="ECO:0007669"/>
    <property type="project" value="TreeGrafter"/>
</dbReference>
<dbReference type="Pfam" id="PF02470">
    <property type="entry name" value="MlaD"/>
    <property type="match status" value="1"/>
</dbReference>
<reference evidence="4" key="1">
    <citation type="submission" date="2016-03" db="EMBL/GenBank/DDBJ databases">
        <authorList>
            <person name="Ploux O."/>
        </authorList>
    </citation>
    <scope>NUCLEOTIDE SEQUENCE</scope>
    <source>
        <strain evidence="4">UC10</strain>
    </source>
</reference>
<accession>A0A1Y5P6I7</accession>
<sequence length="373" mass="40011">MAGLPGTTSLWRTRIRAGRHTAESTAARGAAMRSRTFRSVIRVALFTAMCLLFTFILVTVFGQFRFDSRAPYSAVFTNVSGLKGGNFVRIAGVEVGKVADMTLHKDGTVTVDFAIDKGLQLTEGTRAVVRYENLIGDRYLSLEDGAGSVRKLQPGQTIPLARTSPALDVDALIGGFRPLFRALDPDQVNALSGDLLRVFQGQGGTISSVLAQTSALTTTLAGRDQLIGQVITNLNTVLGTFATRDDQFSTGLDKLSQLVQGLAERRTDIGNGVAYINAAAGSVADLLTAARQPIKDTVVQTDRFAGQVMADHDYVDDLVKTLPDAYQVLSRNGLYGDYFGFYLCDAILKVNGKGGQPVYVKLAGQDTGRCTPK</sequence>
<evidence type="ECO:0000256" key="1">
    <source>
        <dbReference type="SAM" id="Phobius"/>
    </source>
</evidence>
<dbReference type="PANTHER" id="PTHR33371">
    <property type="entry name" value="INTERMEMBRANE PHOSPHOLIPID TRANSPORT SYSTEM BINDING PROTEIN MLAD-RELATED"/>
    <property type="match status" value="1"/>
</dbReference>
<evidence type="ECO:0000313" key="4">
    <source>
        <dbReference type="EMBL" id="SBS74294.1"/>
    </source>
</evidence>
<keyword evidence="1" id="KW-0472">Membrane</keyword>
<dbReference type="PANTHER" id="PTHR33371:SF17">
    <property type="entry name" value="MCE-FAMILY PROTEIN MCE1B"/>
    <property type="match status" value="1"/>
</dbReference>
<gene>
    <name evidence="4" type="ORF">MHPYR_190130</name>
</gene>
<dbReference type="EMBL" id="FLQS01000011">
    <property type="protein sequence ID" value="SBS74294.1"/>
    <property type="molecule type" value="Genomic_DNA"/>
</dbReference>